<dbReference type="InterPro" id="IPR013805">
    <property type="entry name" value="GrpE_CC"/>
</dbReference>
<comment type="subcellular location">
    <subcellularLocation>
        <location evidence="4">Cytoplasm</location>
    </subcellularLocation>
</comment>
<evidence type="ECO:0000256" key="3">
    <source>
        <dbReference type="ARBA" id="ARBA00023186"/>
    </source>
</evidence>
<dbReference type="Pfam" id="PF01025">
    <property type="entry name" value="GrpE"/>
    <property type="match status" value="1"/>
</dbReference>
<dbReference type="PANTHER" id="PTHR21237:SF23">
    <property type="entry name" value="GRPE PROTEIN HOMOLOG, MITOCHONDRIAL"/>
    <property type="match status" value="1"/>
</dbReference>
<reference evidence="7 8" key="1">
    <citation type="journal article" date="2014" name="Int. J. Syst. Evol. Microbiol.">
        <title>Complete genome sequence of Corynebacterium casei LMG S-19264T (=DSM 44701T), isolated from a smear-ripened cheese.</title>
        <authorList>
            <consortium name="US DOE Joint Genome Institute (JGI-PGF)"/>
            <person name="Walter F."/>
            <person name="Albersmeier A."/>
            <person name="Kalinowski J."/>
            <person name="Ruckert C."/>
        </authorList>
    </citation>
    <scope>NUCLEOTIDE SEQUENCE [LARGE SCALE GENOMIC DNA]</scope>
    <source>
        <strain evidence="7 8">CGMCC 1.16330</strain>
    </source>
</reference>
<accession>A0A8J2ZEL2</accession>
<dbReference type="Gene3D" id="2.30.22.10">
    <property type="entry name" value="Head domain of nucleotide exchange factor GrpE"/>
    <property type="match status" value="1"/>
</dbReference>
<comment type="caution">
    <text evidence="7">The sequence shown here is derived from an EMBL/GenBank/DDBJ whole genome shotgun (WGS) entry which is preliminary data.</text>
</comment>
<dbReference type="GO" id="GO:0000774">
    <property type="term" value="F:adenyl-nucleotide exchange factor activity"/>
    <property type="evidence" value="ECO:0007669"/>
    <property type="project" value="InterPro"/>
</dbReference>
<dbReference type="SUPFAM" id="SSF58014">
    <property type="entry name" value="Coiled-coil domain of nucleotide exchange factor GrpE"/>
    <property type="match status" value="1"/>
</dbReference>
<dbReference type="SUPFAM" id="SSF51064">
    <property type="entry name" value="Head domain of nucleotide exchange factor GrpE"/>
    <property type="match status" value="1"/>
</dbReference>
<dbReference type="GO" id="GO:0051082">
    <property type="term" value="F:unfolded protein binding"/>
    <property type="evidence" value="ECO:0007669"/>
    <property type="project" value="TreeGrafter"/>
</dbReference>
<comment type="function">
    <text evidence="4">Participates actively in the response to hyperosmotic and heat shock by preventing the aggregation of stress-denatured proteins, in association with DnaK and GrpE. It is the nucleotide exchange factor for DnaK and may function as a thermosensor. Unfolded proteins bind initially to DnaJ; upon interaction with the DnaJ-bound protein, DnaK hydrolyzes its bound ATP, resulting in the formation of a stable complex. GrpE releases ADP from DnaK; ATP binding to DnaK triggers the release of the substrate protein, thus completing the reaction cycle. Several rounds of ATP-dependent interactions between DnaJ, DnaK and GrpE are required for fully efficient folding.</text>
</comment>
<dbReference type="Gene3D" id="3.90.20.20">
    <property type="match status" value="1"/>
</dbReference>
<evidence type="ECO:0000313" key="8">
    <source>
        <dbReference type="Proteomes" id="UP000597507"/>
    </source>
</evidence>
<dbReference type="AlphaFoldDB" id="A0A8J2ZEL2"/>
<dbReference type="GO" id="GO:0042803">
    <property type="term" value="F:protein homodimerization activity"/>
    <property type="evidence" value="ECO:0007669"/>
    <property type="project" value="InterPro"/>
</dbReference>
<evidence type="ECO:0000256" key="1">
    <source>
        <dbReference type="ARBA" id="ARBA00009054"/>
    </source>
</evidence>
<dbReference type="PRINTS" id="PR00773">
    <property type="entry name" value="GRPEPROTEIN"/>
</dbReference>
<dbReference type="GO" id="GO:0051087">
    <property type="term" value="F:protein-folding chaperone binding"/>
    <property type="evidence" value="ECO:0007669"/>
    <property type="project" value="InterPro"/>
</dbReference>
<comment type="subunit">
    <text evidence="4">Homodimer.</text>
</comment>
<dbReference type="GO" id="GO:0005737">
    <property type="term" value="C:cytoplasm"/>
    <property type="evidence" value="ECO:0007669"/>
    <property type="project" value="UniProtKB-SubCell"/>
</dbReference>
<dbReference type="EMBL" id="BMKS01000014">
    <property type="protein sequence ID" value="GGG45866.1"/>
    <property type="molecule type" value="Genomic_DNA"/>
</dbReference>
<dbReference type="CDD" id="cd00446">
    <property type="entry name" value="GrpE"/>
    <property type="match status" value="1"/>
</dbReference>
<evidence type="ECO:0000256" key="5">
    <source>
        <dbReference type="RuleBase" id="RU004478"/>
    </source>
</evidence>
<dbReference type="HAMAP" id="MF_01151">
    <property type="entry name" value="GrpE"/>
    <property type="match status" value="1"/>
</dbReference>
<name>A0A8J2ZEL2_9PROT</name>
<comment type="similarity">
    <text evidence="1 4 5">Belongs to the GrpE family.</text>
</comment>
<evidence type="ECO:0000256" key="4">
    <source>
        <dbReference type="HAMAP-Rule" id="MF_01151"/>
    </source>
</evidence>
<keyword evidence="3 4" id="KW-0143">Chaperone</keyword>
<organism evidence="7 8">
    <name type="scientific">Caldovatus sediminis</name>
    <dbReference type="NCBI Taxonomy" id="2041189"/>
    <lineage>
        <taxon>Bacteria</taxon>
        <taxon>Pseudomonadati</taxon>
        <taxon>Pseudomonadota</taxon>
        <taxon>Alphaproteobacteria</taxon>
        <taxon>Acetobacterales</taxon>
        <taxon>Roseomonadaceae</taxon>
        <taxon>Caldovatus</taxon>
    </lineage>
</organism>
<dbReference type="InterPro" id="IPR009012">
    <property type="entry name" value="GrpE_head"/>
</dbReference>
<feature type="region of interest" description="Disordered" evidence="6">
    <location>
        <begin position="1"/>
        <end position="65"/>
    </location>
</feature>
<dbReference type="Proteomes" id="UP000597507">
    <property type="component" value="Unassembled WGS sequence"/>
</dbReference>
<keyword evidence="8" id="KW-1185">Reference proteome</keyword>
<keyword evidence="2 4" id="KW-0346">Stress response</keyword>
<evidence type="ECO:0000313" key="7">
    <source>
        <dbReference type="EMBL" id="GGG45866.1"/>
    </source>
</evidence>
<evidence type="ECO:0000256" key="2">
    <source>
        <dbReference type="ARBA" id="ARBA00023016"/>
    </source>
</evidence>
<dbReference type="GO" id="GO:0006457">
    <property type="term" value="P:protein folding"/>
    <property type="evidence" value="ECO:0007669"/>
    <property type="project" value="InterPro"/>
</dbReference>
<proteinExistence type="inferred from homology"/>
<keyword evidence="4" id="KW-0963">Cytoplasm</keyword>
<dbReference type="PANTHER" id="PTHR21237">
    <property type="entry name" value="GRPE PROTEIN"/>
    <property type="match status" value="1"/>
</dbReference>
<gene>
    <name evidence="4 7" type="primary">grpE</name>
    <name evidence="7" type="ORF">GCM10010964_36570</name>
</gene>
<protein>
    <recommendedName>
        <fullName evidence="4">Protein GrpE</fullName>
    </recommendedName>
    <alternativeName>
        <fullName evidence="4">HSP-70 cofactor</fullName>
    </alternativeName>
</protein>
<sequence>MKNDHTETTPAAAPLSGQADARGLTAARDEVPAPGGGTARGPGDAATARTEEAGQPPGAASMADRIAALEAENAALKDRWLRAEAELQNLRARTRREVEDARNYAIQKFAREVVEAAENLRRGLESLPPPTEHEPELLRTLRGGFEEVERSFLAMLERNGVVRVEAQGRPFDPELHQAMAEQPAPEGVEPGTVLQAWTPAWTLHGRLLKPAMVVVAGSRGGDAGKPGGDSPRA</sequence>
<dbReference type="InterPro" id="IPR000740">
    <property type="entry name" value="GrpE"/>
</dbReference>
<evidence type="ECO:0000256" key="6">
    <source>
        <dbReference type="SAM" id="MobiDB-lite"/>
    </source>
</evidence>